<proteinExistence type="predicted"/>
<evidence type="ECO:0000313" key="1">
    <source>
        <dbReference type="EMBL" id="AFN73407.1"/>
    </source>
</evidence>
<sequence>MCRLFYLNSKEKINAGEYLEKFALISKNSKEYQGHGWGMAYWIDGERRIYKNIKPIWEDDLSQFGYTNRIVAHARSAFRDEGIVVENNMPFYDDKYVFIFNGELRGVRIKEEGRIGAEKIFNYVKRFDKGSIKEAILKGASIIEKKSAYVRAMNIIVADRNYAYVYSKFSEDPDYFTMHKKVEDNIVLVSSDPFPDESGWQKIENESITEFKCF</sequence>
<dbReference type="OrthoDB" id="9804310at2"/>
<dbReference type="HOGENOM" id="CLU_1297439_0_0_10"/>
<dbReference type="STRING" id="1191523.MROS_0163"/>
<accession>I6YSB4</accession>
<dbReference type="PANTHER" id="PTHR42824:SF1">
    <property type="entry name" value="GLUTAMINE AMIDOTRANSFERASE YAFJ-RELATED"/>
    <property type="match status" value="1"/>
</dbReference>
<keyword evidence="1" id="KW-0315">Glutamine amidotransferase</keyword>
<dbReference type="SUPFAM" id="SSF56235">
    <property type="entry name" value="N-terminal nucleophile aminohydrolases (Ntn hydrolases)"/>
    <property type="match status" value="1"/>
</dbReference>
<dbReference type="eggNOG" id="COG0121">
    <property type="taxonomic scope" value="Bacteria"/>
</dbReference>
<keyword evidence="2" id="KW-1185">Reference proteome</keyword>
<dbReference type="EMBL" id="CP003557">
    <property type="protein sequence ID" value="AFN73407.1"/>
    <property type="molecule type" value="Genomic_DNA"/>
</dbReference>
<dbReference type="InterPro" id="IPR029055">
    <property type="entry name" value="Ntn_hydrolases_N"/>
</dbReference>
<evidence type="ECO:0000313" key="2">
    <source>
        <dbReference type="Proteomes" id="UP000009011"/>
    </source>
</evidence>
<dbReference type="GO" id="GO:0016740">
    <property type="term" value="F:transferase activity"/>
    <property type="evidence" value="ECO:0007669"/>
    <property type="project" value="UniProtKB-KW"/>
</dbReference>
<organism evidence="1 2">
    <name type="scientific">Melioribacter roseus (strain DSM 23840 / JCM 17771 / VKM B-2668 / P3M-2)</name>
    <dbReference type="NCBI Taxonomy" id="1191523"/>
    <lineage>
        <taxon>Bacteria</taxon>
        <taxon>Pseudomonadati</taxon>
        <taxon>Ignavibacteriota</taxon>
        <taxon>Ignavibacteria</taxon>
        <taxon>Ignavibacteriales</taxon>
        <taxon>Melioribacteraceae</taxon>
        <taxon>Melioribacter</taxon>
    </lineage>
</organism>
<protein>
    <submittedName>
        <fullName evidence="1">Glutamine amidotransferases class-II</fullName>
    </submittedName>
</protein>
<dbReference type="RefSeq" id="WP_014854844.1">
    <property type="nucleotide sequence ID" value="NC_018178.1"/>
</dbReference>
<dbReference type="PATRIC" id="fig|1191523.3.peg.169"/>
<dbReference type="AlphaFoldDB" id="I6YSB4"/>
<dbReference type="PANTHER" id="PTHR42824">
    <property type="entry name" value="GLUTAMINE AMIDOTRANSFERASE"/>
    <property type="match status" value="1"/>
</dbReference>
<name>I6YSB4_MELRP</name>
<gene>
    <name evidence="1" type="ordered locus">MROS_0163</name>
</gene>
<reference evidence="1 2" key="1">
    <citation type="journal article" date="2013" name="PLoS ONE">
        <title>Genomic analysis of Melioribacter roseus, facultatively anaerobic organotrophic bacterium representing a novel deep lineage within Bacteriodetes/Chlorobi group.</title>
        <authorList>
            <person name="Kadnikov V.V."/>
            <person name="Mardanov A.V."/>
            <person name="Podosokorskaya O.A."/>
            <person name="Gavrilov S.N."/>
            <person name="Kublanov I.V."/>
            <person name="Beletsky A.V."/>
            <person name="Bonch-Osmolovskaya E.A."/>
            <person name="Ravin N.V."/>
        </authorList>
    </citation>
    <scope>NUCLEOTIDE SEQUENCE [LARGE SCALE GENOMIC DNA]</scope>
    <source>
        <strain evidence="2">JCM 17771 / P3M-2</strain>
    </source>
</reference>
<keyword evidence="1" id="KW-0808">Transferase</keyword>
<dbReference type="Gene3D" id="3.60.20.10">
    <property type="entry name" value="Glutamine Phosphoribosylpyrophosphate, subunit 1, domain 1"/>
    <property type="match status" value="1"/>
</dbReference>
<dbReference type="Proteomes" id="UP000009011">
    <property type="component" value="Chromosome"/>
</dbReference>
<dbReference type="KEGG" id="mro:MROS_0163"/>